<dbReference type="PANTHER" id="PTHR34848">
    <property type="match status" value="1"/>
</dbReference>
<comment type="pathway">
    <text evidence="6 14">Cofactor biosynthesis; adenosylcobalamin biosynthesis; adenosylcobalamin from cob(II)yrinate a,c-diamide: step 5/7.</text>
</comment>
<feature type="region of interest" description="Disordered" evidence="17">
    <location>
        <begin position="1"/>
        <end position="23"/>
    </location>
</feature>
<evidence type="ECO:0000256" key="14">
    <source>
        <dbReference type="PIRNR" id="PIRNR006135"/>
    </source>
</evidence>
<dbReference type="EC" id="2.7.7.62" evidence="14"/>
<dbReference type="Proteomes" id="UP000269692">
    <property type="component" value="Unassembled WGS sequence"/>
</dbReference>
<evidence type="ECO:0000256" key="5">
    <source>
        <dbReference type="ARBA" id="ARBA00004692"/>
    </source>
</evidence>
<evidence type="ECO:0000256" key="7">
    <source>
        <dbReference type="ARBA" id="ARBA00007490"/>
    </source>
</evidence>
<evidence type="ECO:0000256" key="10">
    <source>
        <dbReference type="ARBA" id="ARBA00022741"/>
    </source>
</evidence>
<dbReference type="AlphaFoldDB" id="A0A3L7A0S5"/>
<comment type="similarity">
    <text evidence="7 14">Belongs to the CobU/CobP family.</text>
</comment>
<dbReference type="EC" id="2.7.1.156" evidence="14"/>
<dbReference type="InterPro" id="IPR003203">
    <property type="entry name" value="CobU/CobP"/>
</dbReference>
<sequence length="203" mass="21083">MRASPAPPWQASASPRSPGRSFRAEVATPEGGLVLILGGARSGKSRFAEALVEAAPGPWAYIATAEAHDGEMAARIALHRARRRAGWETLDAPLDLSGALAALPDGRPALVDCLTLWLTNHLLADHDLDAEAERLLAALAARAGLTVCVSNEVGFGIVPDNALARRFRDAAGRLNQQVAAIAGRVTLVVAGLPLDLKTPGGAP</sequence>
<evidence type="ECO:0000256" key="11">
    <source>
        <dbReference type="ARBA" id="ARBA00022777"/>
    </source>
</evidence>
<evidence type="ECO:0000256" key="2">
    <source>
        <dbReference type="ARBA" id="ARBA00000711"/>
    </source>
</evidence>
<evidence type="ECO:0000256" key="16">
    <source>
        <dbReference type="PIRSR" id="PIRSR006135-2"/>
    </source>
</evidence>
<evidence type="ECO:0000313" key="19">
    <source>
        <dbReference type="Proteomes" id="UP000269692"/>
    </source>
</evidence>
<evidence type="ECO:0000256" key="6">
    <source>
        <dbReference type="ARBA" id="ARBA00005159"/>
    </source>
</evidence>
<comment type="pathway">
    <text evidence="5 14">Cofactor biosynthesis; adenosylcobalamin biosynthesis; adenosylcobalamin from cob(II)yrinate a,c-diamide: step 6/7.</text>
</comment>
<evidence type="ECO:0000256" key="1">
    <source>
        <dbReference type="ARBA" id="ARBA00000312"/>
    </source>
</evidence>
<feature type="binding site" evidence="16">
    <location>
        <begin position="63"/>
        <end position="65"/>
    </location>
    <ligand>
        <name>GTP</name>
        <dbReference type="ChEBI" id="CHEBI:37565"/>
    </ligand>
</feature>
<evidence type="ECO:0000256" key="12">
    <source>
        <dbReference type="ARBA" id="ARBA00022840"/>
    </source>
</evidence>
<dbReference type="NCBIfam" id="NF004469">
    <property type="entry name" value="PRK05800.1"/>
    <property type="match status" value="1"/>
</dbReference>
<dbReference type="OrthoDB" id="9788370at2"/>
<evidence type="ECO:0000256" key="15">
    <source>
        <dbReference type="PIRSR" id="PIRSR006135-1"/>
    </source>
</evidence>
<comment type="caution">
    <text evidence="18">The sequence shown here is derived from an EMBL/GenBank/DDBJ whole genome shotgun (WGS) entry which is preliminary data.</text>
</comment>
<name>A0A3L7A0S5_9HYPH</name>
<evidence type="ECO:0000256" key="9">
    <source>
        <dbReference type="ARBA" id="ARBA00022679"/>
    </source>
</evidence>
<keyword evidence="9 14" id="KW-0808">Transferase</keyword>
<dbReference type="EMBL" id="RCTF01000022">
    <property type="protein sequence ID" value="RLP73565.1"/>
    <property type="molecule type" value="Genomic_DNA"/>
</dbReference>
<dbReference type="GO" id="GO:0005524">
    <property type="term" value="F:ATP binding"/>
    <property type="evidence" value="ECO:0007669"/>
    <property type="project" value="UniProtKB-UniRule"/>
</dbReference>
<dbReference type="Gene3D" id="3.40.50.300">
    <property type="entry name" value="P-loop containing nucleotide triphosphate hydrolases"/>
    <property type="match status" value="1"/>
</dbReference>
<comment type="catalytic activity">
    <reaction evidence="3">
        <text>adenosylcob(III)inamide + GTP = adenosylcob(III)inamide phosphate + GDP + H(+)</text>
        <dbReference type="Rhea" id="RHEA:15765"/>
        <dbReference type="ChEBI" id="CHEBI:2480"/>
        <dbReference type="ChEBI" id="CHEBI:15378"/>
        <dbReference type="ChEBI" id="CHEBI:37565"/>
        <dbReference type="ChEBI" id="CHEBI:58189"/>
        <dbReference type="ChEBI" id="CHEBI:58502"/>
        <dbReference type="EC" id="2.7.1.156"/>
    </reaction>
</comment>
<dbReference type="GO" id="GO:0005525">
    <property type="term" value="F:GTP binding"/>
    <property type="evidence" value="ECO:0007669"/>
    <property type="project" value="UniProtKB-UniRule"/>
</dbReference>
<keyword evidence="10 14" id="KW-0547">Nucleotide-binding</keyword>
<dbReference type="Pfam" id="PF02283">
    <property type="entry name" value="CobU"/>
    <property type="match status" value="1"/>
</dbReference>
<evidence type="ECO:0000313" key="18">
    <source>
        <dbReference type="EMBL" id="RLP73565.1"/>
    </source>
</evidence>
<dbReference type="SUPFAM" id="SSF52540">
    <property type="entry name" value="P-loop containing nucleoside triphosphate hydrolases"/>
    <property type="match status" value="1"/>
</dbReference>
<keyword evidence="13 14" id="KW-0342">GTP-binding</keyword>
<proteinExistence type="inferred from homology"/>
<dbReference type="GO" id="GO:0043752">
    <property type="term" value="F:adenosylcobinamide kinase activity"/>
    <property type="evidence" value="ECO:0007669"/>
    <property type="project" value="UniProtKB-EC"/>
</dbReference>
<dbReference type="GO" id="GO:0008820">
    <property type="term" value="F:cobinamide phosphate guanylyltransferase activity"/>
    <property type="evidence" value="ECO:0007669"/>
    <property type="project" value="UniProtKB-UniRule"/>
</dbReference>
<evidence type="ECO:0000256" key="3">
    <source>
        <dbReference type="ARBA" id="ARBA00001522"/>
    </source>
</evidence>
<evidence type="ECO:0000256" key="17">
    <source>
        <dbReference type="SAM" id="MobiDB-lite"/>
    </source>
</evidence>
<dbReference type="GO" id="GO:0009236">
    <property type="term" value="P:cobalamin biosynthetic process"/>
    <property type="evidence" value="ECO:0007669"/>
    <property type="project" value="UniProtKB-UniRule"/>
</dbReference>
<keyword evidence="19" id="KW-1185">Reference proteome</keyword>
<reference evidence="18 19" key="1">
    <citation type="submission" date="2018-10" db="EMBL/GenBank/DDBJ databases">
        <title>Xanthobacter tagetidis genome sequencing and assembly.</title>
        <authorList>
            <person name="Maclea K.S."/>
            <person name="Goen A.E."/>
            <person name="Fatima S.A."/>
        </authorList>
    </citation>
    <scope>NUCLEOTIDE SEQUENCE [LARGE SCALE GENOMIC DNA]</scope>
    <source>
        <strain evidence="18 19">ATCC 700314</strain>
    </source>
</reference>
<feature type="compositionally biased region" description="Low complexity" evidence="17">
    <location>
        <begin position="9"/>
        <end position="18"/>
    </location>
</feature>
<dbReference type="PANTHER" id="PTHR34848:SF1">
    <property type="entry name" value="BIFUNCTIONAL ADENOSYLCOBALAMIN BIOSYNTHESIS PROTEIN COBU"/>
    <property type="match status" value="1"/>
</dbReference>
<feature type="binding site" evidence="16">
    <location>
        <begin position="80"/>
        <end position="83"/>
    </location>
    <ligand>
        <name>GTP</name>
        <dbReference type="ChEBI" id="CHEBI:37565"/>
    </ligand>
</feature>
<feature type="binding site" evidence="16">
    <location>
        <position position="112"/>
    </location>
    <ligand>
        <name>GTP</name>
        <dbReference type="ChEBI" id="CHEBI:37565"/>
    </ligand>
</feature>
<dbReference type="CDD" id="cd00544">
    <property type="entry name" value="CobU"/>
    <property type="match status" value="1"/>
</dbReference>
<comment type="catalytic activity">
    <reaction evidence="1 14">
        <text>adenosylcob(III)inamide + ATP = adenosylcob(III)inamide phosphate + ADP + H(+)</text>
        <dbReference type="Rhea" id="RHEA:15769"/>
        <dbReference type="ChEBI" id="CHEBI:2480"/>
        <dbReference type="ChEBI" id="CHEBI:15378"/>
        <dbReference type="ChEBI" id="CHEBI:30616"/>
        <dbReference type="ChEBI" id="CHEBI:58502"/>
        <dbReference type="ChEBI" id="CHEBI:456216"/>
        <dbReference type="EC" id="2.7.1.156"/>
    </reaction>
</comment>
<feature type="binding site" evidence="16">
    <location>
        <begin position="38"/>
        <end position="45"/>
    </location>
    <ligand>
        <name>GTP</name>
        <dbReference type="ChEBI" id="CHEBI:37565"/>
    </ligand>
</feature>
<evidence type="ECO:0000256" key="4">
    <source>
        <dbReference type="ARBA" id="ARBA00003889"/>
    </source>
</evidence>
<comment type="function">
    <text evidence="4 14">Catalyzes ATP-dependent phosphorylation of adenosylcobinamide and addition of GMP to adenosylcobinamide phosphate.</text>
</comment>
<keyword evidence="18" id="KW-0548">Nucleotidyltransferase</keyword>
<keyword evidence="8 14" id="KW-0169">Cobalamin biosynthesis</keyword>
<gene>
    <name evidence="18" type="ORF">D9R14_20095</name>
</gene>
<evidence type="ECO:0000256" key="13">
    <source>
        <dbReference type="ARBA" id="ARBA00023134"/>
    </source>
</evidence>
<accession>A0A3L7A0S5</accession>
<dbReference type="PIRSF" id="PIRSF006135">
    <property type="entry name" value="CobU"/>
    <property type="match status" value="1"/>
</dbReference>
<feature type="active site" description="GMP-histidine intermediate" evidence="15">
    <location>
        <position position="79"/>
    </location>
</feature>
<dbReference type="InterPro" id="IPR027417">
    <property type="entry name" value="P-loop_NTPase"/>
</dbReference>
<organism evidence="18 19">
    <name type="scientific">Xanthobacter tagetidis</name>
    <dbReference type="NCBI Taxonomy" id="60216"/>
    <lineage>
        <taxon>Bacteria</taxon>
        <taxon>Pseudomonadati</taxon>
        <taxon>Pseudomonadota</taxon>
        <taxon>Alphaproteobacteria</taxon>
        <taxon>Hyphomicrobiales</taxon>
        <taxon>Xanthobacteraceae</taxon>
        <taxon>Xanthobacter</taxon>
    </lineage>
</organism>
<keyword evidence="12 14" id="KW-0067">ATP-binding</keyword>
<comment type="catalytic activity">
    <reaction evidence="2 14">
        <text>adenosylcob(III)inamide phosphate + GTP + H(+) = adenosylcob(III)inamide-GDP + diphosphate</text>
        <dbReference type="Rhea" id="RHEA:22712"/>
        <dbReference type="ChEBI" id="CHEBI:15378"/>
        <dbReference type="ChEBI" id="CHEBI:33019"/>
        <dbReference type="ChEBI" id="CHEBI:37565"/>
        <dbReference type="ChEBI" id="CHEBI:58502"/>
        <dbReference type="ChEBI" id="CHEBI:60487"/>
        <dbReference type="EC" id="2.7.7.62"/>
    </reaction>
</comment>
<keyword evidence="11 14" id="KW-0418">Kinase</keyword>
<protein>
    <recommendedName>
        <fullName evidence="14">Bifunctional adenosylcobalamin biosynthesis protein</fullName>
        <ecNumber evidence="14">2.7.1.156</ecNumber>
        <ecNumber evidence="14">2.7.7.62</ecNumber>
    </recommendedName>
</protein>
<evidence type="ECO:0000256" key="8">
    <source>
        <dbReference type="ARBA" id="ARBA00022573"/>
    </source>
</evidence>
<dbReference type="UniPathway" id="UPA00148">
    <property type="reaction ID" value="UER00236"/>
</dbReference>